<dbReference type="PANTHER" id="PTHR43649">
    <property type="entry name" value="ARABINOSE-BINDING PROTEIN-RELATED"/>
    <property type="match status" value="1"/>
</dbReference>
<dbReference type="RefSeq" id="WP_203959627.1">
    <property type="nucleotide sequence ID" value="NZ_AP023355.1"/>
</dbReference>
<protein>
    <submittedName>
        <fullName evidence="2">ABC transporter substrate-binding protein</fullName>
    </submittedName>
</protein>
<dbReference type="EMBL" id="AP023355">
    <property type="protein sequence ID" value="BCJ32602.1"/>
    <property type="molecule type" value="Genomic_DNA"/>
</dbReference>
<name>A0A7R7HUA3_9ACTN</name>
<dbReference type="PROSITE" id="PS51257">
    <property type="entry name" value="PROKAR_LIPOPROTEIN"/>
    <property type="match status" value="1"/>
</dbReference>
<dbReference type="AlphaFoldDB" id="A0A7R7HUA3"/>
<dbReference type="InterPro" id="IPR050490">
    <property type="entry name" value="Bact_solute-bd_prot1"/>
</dbReference>
<evidence type="ECO:0000313" key="2">
    <source>
        <dbReference type="EMBL" id="BCJ32602.1"/>
    </source>
</evidence>
<dbReference type="CDD" id="cd14748">
    <property type="entry name" value="PBP2_UgpB"/>
    <property type="match status" value="1"/>
</dbReference>
<evidence type="ECO:0000256" key="1">
    <source>
        <dbReference type="SAM" id="SignalP"/>
    </source>
</evidence>
<dbReference type="SUPFAM" id="SSF53850">
    <property type="entry name" value="Periplasmic binding protein-like II"/>
    <property type="match status" value="1"/>
</dbReference>
<dbReference type="InterPro" id="IPR006311">
    <property type="entry name" value="TAT_signal"/>
</dbReference>
<dbReference type="PROSITE" id="PS51318">
    <property type="entry name" value="TAT"/>
    <property type="match status" value="1"/>
</dbReference>
<gene>
    <name evidence="2" type="ORF">Athai_01050</name>
</gene>
<feature type="chain" id="PRO_5039608813" evidence="1">
    <location>
        <begin position="31"/>
        <end position="447"/>
    </location>
</feature>
<keyword evidence="3" id="KW-1185">Reference proteome</keyword>
<dbReference type="KEGG" id="atl:Athai_01050"/>
<dbReference type="PANTHER" id="PTHR43649:SF30">
    <property type="entry name" value="ABC TRANSPORTER SUBSTRATE-BINDING PROTEIN"/>
    <property type="match status" value="1"/>
</dbReference>
<organism evidence="2 3">
    <name type="scientific">Actinocatenispora thailandica</name>
    <dbReference type="NCBI Taxonomy" id="227318"/>
    <lineage>
        <taxon>Bacteria</taxon>
        <taxon>Bacillati</taxon>
        <taxon>Actinomycetota</taxon>
        <taxon>Actinomycetes</taxon>
        <taxon>Micromonosporales</taxon>
        <taxon>Micromonosporaceae</taxon>
        <taxon>Actinocatenispora</taxon>
    </lineage>
</organism>
<dbReference type="InterPro" id="IPR006059">
    <property type="entry name" value="SBP"/>
</dbReference>
<reference evidence="2 3" key="1">
    <citation type="submission" date="2020-08" db="EMBL/GenBank/DDBJ databases">
        <title>Whole genome shotgun sequence of Actinocatenispora thailandica NBRC 105041.</title>
        <authorList>
            <person name="Komaki H."/>
            <person name="Tamura T."/>
        </authorList>
    </citation>
    <scope>NUCLEOTIDE SEQUENCE [LARGE SCALE GENOMIC DNA]</scope>
    <source>
        <strain evidence="2 3">NBRC 105041</strain>
    </source>
</reference>
<evidence type="ECO:0000313" key="3">
    <source>
        <dbReference type="Proteomes" id="UP000611640"/>
    </source>
</evidence>
<dbReference type="Proteomes" id="UP000611640">
    <property type="component" value="Chromosome"/>
</dbReference>
<dbReference type="Gene3D" id="3.40.190.10">
    <property type="entry name" value="Periplasmic binding protein-like II"/>
    <property type="match status" value="2"/>
</dbReference>
<dbReference type="Pfam" id="PF13416">
    <property type="entry name" value="SBP_bac_8"/>
    <property type="match status" value="1"/>
</dbReference>
<feature type="signal peptide" evidence="1">
    <location>
        <begin position="1"/>
        <end position="30"/>
    </location>
</feature>
<sequence>MNANARAALSRRTLLAALGLTGAAAMSGCAGDFRQTAGSVPGKYAKRQHVVFWHSFGGTPLAVLTELVAKFNDSQSDIYVEAQFQGSYEMTMQKLATAIVAKQVPDICVLSEITWRKIHLADALEPYDDFFDGDVRPDQFIDQFIQEGTVQGKLWWLPFARSTPLFYYNKTLFEKAGLSPDGPESWEQLQQWAPAIMRQKTAAGHPKVLALGSTYSSWYFQSNIWTWGGHYSQGLDVTFDTRPVIAAGQWMVDFIRKHRAAYLSQKPDQDMGSGITACYLSSTGGLKQASLNAEGGKYQVGTAFLPQHDGNFGCPTGGSGIGILKYAAKSRKEAAWQFLKFLAQPVNSAHWTVGTGYLPVVKAARQQQELVKATKDKNYLTALNQLPKTQPQDLIRLIVSSAGDTMDEQLTKLYSSGASVPDVFGRLDKKLSSLADLIRETYDSHYH</sequence>
<accession>A0A7R7HUA3</accession>
<keyword evidence="1" id="KW-0732">Signal</keyword>
<proteinExistence type="predicted"/>